<feature type="domain" description="Glycosyl transferase family 1" evidence="1">
    <location>
        <begin position="186"/>
        <end position="352"/>
    </location>
</feature>
<dbReference type="Gene3D" id="3.40.50.2000">
    <property type="entry name" value="Glycogen Phosphorylase B"/>
    <property type="match status" value="2"/>
</dbReference>
<dbReference type="Proteomes" id="UP001595818">
    <property type="component" value="Unassembled WGS sequence"/>
</dbReference>
<evidence type="ECO:0000259" key="1">
    <source>
        <dbReference type="Pfam" id="PF00534"/>
    </source>
</evidence>
<keyword evidence="3" id="KW-0328">Glycosyltransferase</keyword>
<dbReference type="GO" id="GO:0016757">
    <property type="term" value="F:glycosyltransferase activity"/>
    <property type="evidence" value="ECO:0007669"/>
    <property type="project" value="UniProtKB-KW"/>
</dbReference>
<gene>
    <name evidence="3" type="ORF">ACFPFU_05410</name>
</gene>
<proteinExistence type="predicted"/>
<evidence type="ECO:0000259" key="2">
    <source>
        <dbReference type="Pfam" id="PF13439"/>
    </source>
</evidence>
<feature type="domain" description="Glycosyltransferase subfamily 4-like N-terminal" evidence="2">
    <location>
        <begin position="10"/>
        <end position="172"/>
    </location>
</feature>
<accession>A0ABV9SXN0</accession>
<keyword evidence="4" id="KW-1185">Reference proteome</keyword>
<organism evidence="3 4">
    <name type="scientific">Negadavirga shengliensis</name>
    <dbReference type="NCBI Taxonomy" id="1389218"/>
    <lineage>
        <taxon>Bacteria</taxon>
        <taxon>Pseudomonadati</taxon>
        <taxon>Bacteroidota</taxon>
        <taxon>Cytophagia</taxon>
        <taxon>Cytophagales</taxon>
        <taxon>Cyclobacteriaceae</taxon>
        <taxon>Negadavirga</taxon>
    </lineage>
</organism>
<dbReference type="PANTHER" id="PTHR12526">
    <property type="entry name" value="GLYCOSYLTRANSFERASE"/>
    <property type="match status" value="1"/>
</dbReference>
<dbReference type="Pfam" id="PF13439">
    <property type="entry name" value="Glyco_transf_4"/>
    <property type="match status" value="1"/>
</dbReference>
<dbReference type="EC" id="2.4.-.-" evidence="3"/>
<keyword evidence="3" id="KW-0808">Transferase</keyword>
<dbReference type="RefSeq" id="WP_377063202.1">
    <property type="nucleotide sequence ID" value="NZ_JBHSJJ010000003.1"/>
</dbReference>
<evidence type="ECO:0000313" key="4">
    <source>
        <dbReference type="Proteomes" id="UP001595818"/>
    </source>
</evidence>
<reference evidence="4" key="1">
    <citation type="journal article" date="2019" name="Int. J. Syst. Evol. Microbiol.">
        <title>The Global Catalogue of Microorganisms (GCM) 10K type strain sequencing project: providing services to taxonomists for standard genome sequencing and annotation.</title>
        <authorList>
            <consortium name="The Broad Institute Genomics Platform"/>
            <consortium name="The Broad Institute Genome Sequencing Center for Infectious Disease"/>
            <person name="Wu L."/>
            <person name="Ma J."/>
        </authorList>
    </citation>
    <scope>NUCLEOTIDE SEQUENCE [LARGE SCALE GENOMIC DNA]</scope>
    <source>
        <strain evidence="4">CGMCC 4.7466</strain>
    </source>
</reference>
<evidence type="ECO:0000313" key="3">
    <source>
        <dbReference type="EMBL" id="MFC4871114.1"/>
    </source>
</evidence>
<dbReference type="InterPro" id="IPR001296">
    <property type="entry name" value="Glyco_trans_1"/>
</dbReference>
<sequence>MLHGSSDLYGASRIFLITAISLKEKGHFPHVVLSESGPLTEALEKAGISVDIVRLGIVRRKYFNGPGILNRIKVMKKAVRILGQVVDNRKITDIYSNTAAVWVGALLAKKKKLRHYWHLHEIIVRPFWFSYLMGNIINYAADKVIVVSGAVKDHWKKHIDSKKLELVYNGIDYTPYMNPGGDLKGELAIEQEACVIGMIGRVNSWKGHEYFLEISEELNKKFLNLRFILVGDAFPGEEHLYEGLEKKILEKKFKNRVFNLGFRSDISSVLATLDIFVLPSTLPDPFPTVILEAMAAGKPVIATAHGGAVEMISDDETGILIPWNSPKEAADKMASMVADKNKRKHMGELGRKKVLENFSLTSYRENINNVFSPGSKP</sequence>
<protein>
    <submittedName>
        <fullName evidence="3">Glycosyltransferase family 4 protein</fullName>
        <ecNumber evidence="3">2.4.-.-</ecNumber>
    </submittedName>
</protein>
<name>A0ABV9SXN0_9BACT</name>
<dbReference type="InterPro" id="IPR028098">
    <property type="entry name" value="Glyco_trans_4-like_N"/>
</dbReference>
<dbReference type="Pfam" id="PF00534">
    <property type="entry name" value="Glycos_transf_1"/>
    <property type="match status" value="1"/>
</dbReference>
<dbReference type="CDD" id="cd03801">
    <property type="entry name" value="GT4_PimA-like"/>
    <property type="match status" value="1"/>
</dbReference>
<dbReference type="SUPFAM" id="SSF53756">
    <property type="entry name" value="UDP-Glycosyltransferase/glycogen phosphorylase"/>
    <property type="match status" value="1"/>
</dbReference>
<dbReference type="EMBL" id="JBHSJJ010000003">
    <property type="protein sequence ID" value="MFC4871114.1"/>
    <property type="molecule type" value="Genomic_DNA"/>
</dbReference>
<comment type="caution">
    <text evidence="3">The sequence shown here is derived from an EMBL/GenBank/DDBJ whole genome shotgun (WGS) entry which is preliminary data.</text>
</comment>